<dbReference type="AlphaFoldDB" id="A0AA39JJD4"/>
<sequence>MLGVAWRRLVVDVSLIALLQTLDRLSSYIPSSSTLAPQAIYSTPISSHGTLSDVSLISFQGQRIRVIDRKTPSSLYSRGPMDRQWGSDLDGPCNPAKNPWLPCVDTTISAVRSSVMAQDVP</sequence>
<gene>
    <name evidence="2" type="ORF">EV421DRAFT_560277</name>
</gene>
<organism evidence="2 3">
    <name type="scientific">Armillaria borealis</name>
    <dbReference type="NCBI Taxonomy" id="47425"/>
    <lineage>
        <taxon>Eukaryota</taxon>
        <taxon>Fungi</taxon>
        <taxon>Dikarya</taxon>
        <taxon>Basidiomycota</taxon>
        <taxon>Agaricomycotina</taxon>
        <taxon>Agaricomycetes</taxon>
        <taxon>Agaricomycetidae</taxon>
        <taxon>Agaricales</taxon>
        <taxon>Marasmiineae</taxon>
        <taxon>Physalacriaceae</taxon>
        <taxon>Armillaria</taxon>
    </lineage>
</organism>
<dbReference type="EMBL" id="JAUEPT010000024">
    <property type="protein sequence ID" value="KAK0442980.1"/>
    <property type="molecule type" value="Genomic_DNA"/>
</dbReference>
<name>A0AA39JJD4_9AGAR</name>
<keyword evidence="3" id="KW-1185">Reference proteome</keyword>
<evidence type="ECO:0000256" key="1">
    <source>
        <dbReference type="SAM" id="SignalP"/>
    </source>
</evidence>
<comment type="caution">
    <text evidence="2">The sequence shown here is derived from an EMBL/GenBank/DDBJ whole genome shotgun (WGS) entry which is preliminary data.</text>
</comment>
<proteinExistence type="predicted"/>
<protein>
    <submittedName>
        <fullName evidence="2">Uncharacterized protein</fullName>
    </submittedName>
</protein>
<evidence type="ECO:0000313" key="2">
    <source>
        <dbReference type="EMBL" id="KAK0442980.1"/>
    </source>
</evidence>
<evidence type="ECO:0000313" key="3">
    <source>
        <dbReference type="Proteomes" id="UP001175226"/>
    </source>
</evidence>
<feature type="signal peptide" evidence="1">
    <location>
        <begin position="1"/>
        <end position="21"/>
    </location>
</feature>
<dbReference type="Proteomes" id="UP001175226">
    <property type="component" value="Unassembled WGS sequence"/>
</dbReference>
<feature type="chain" id="PRO_5041288311" evidence="1">
    <location>
        <begin position="22"/>
        <end position="121"/>
    </location>
</feature>
<accession>A0AA39JJD4</accession>
<keyword evidence="1" id="KW-0732">Signal</keyword>
<reference evidence="2" key="1">
    <citation type="submission" date="2023-06" db="EMBL/GenBank/DDBJ databases">
        <authorList>
            <consortium name="Lawrence Berkeley National Laboratory"/>
            <person name="Ahrendt S."/>
            <person name="Sahu N."/>
            <person name="Indic B."/>
            <person name="Wong-Bajracharya J."/>
            <person name="Merenyi Z."/>
            <person name="Ke H.-M."/>
            <person name="Monk M."/>
            <person name="Kocsube S."/>
            <person name="Drula E."/>
            <person name="Lipzen A."/>
            <person name="Balint B."/>
            <person name="Henrissat B."/>
            <person name="Andreopoulos B."/>
            <person name="Martin F.M."/>
            <person name="Harder C.B."/>
            <person name="Rigling D."/>
            <person name="Ford K.L."/>
            <person name="Foster G.D."/>
            <person name="Pangilinan J."/>
            <person name="Papanicolaou A."/>
            <person name="Barry K."/>
            <person name="LaButti K."/>
            <person name="Viragh M."/>
            <person name="Koriabine M."/>
            <person name="Yan M."/>
            <person name="Riley R."/>
            <person name="Champramary S."/>
            <person name="Plett K.L."/>
            <person name="Tsai I.J."/>
            <person name="Slot J."/>
            <person name="Sipos G."/>
            <person name="Plett J."/>
            <person name="Nagy L.G."/>
            <person name="Grigoriev I.V."/>
        </authorList>
    </citation>
    <scope>NUCLEOTIDE SEQUENCE</scope>
    <source>
        <strain evidence="2">FPL87.14</strain>
    </source>
</reference>